<evidence type="ECO:0000313" key="1">
    <source>
        <dbReference type="EMBL" id="MCP3425001.1"/>
    </source>
</evidence>
<dbReference type="AlphaFoldDB" id="A0A9X2H942"/>
<comment type="caution">
    <text evidence="1">The sequence shown here is derived from an EMBL/GenBank/DDBJ whole genome shotgun (WGS) entry which is preliminary data.</text>
</comment>
<dbReference type="Proteomes" id="UP001139502">
    <property type="component" value="Unassembled WGS sequence"/>
</dbReference>
<organism evidence="1 2">
    <name type="scientific">Rothia santali</name>
    <dbReference type="NCBI Taxonomy" id="2949643"/>
    <lineage>
        <taxon>Bacteria</taxon>
        <taxon>Bacillati</taxon>
        <taxon>Actinomycetota</taxon>
        <taxon>Actinomycetes</taxon>
        <taxon>Micrococcales</taxon>
        <taxon>Micrococcaceae</taxon>
        <taxon>Rothia</taxon>
    </lineage>
</organism>
<reference evidence="1" key="1">
    <citation type="submission" date="2022-06" db="EMBL/GenBank/DDBJ databases">
        <title>Rothia sp. isolated from sandalwood seedling.</title>
        <authorList>
            <person name="Tuikhar N."/>
            <person name="Kirdat K."/>
            <person name="Thorat V."/>
            <person name="Swetha P."/>
            <person name="Padma S."/>
            <person name="Sundararaj R."/>
            <person name="Yadav A."/>
        </authorList>
    </citation>
    <scope>NUCLEOTIDE SEQUENCE</scope>
    <source>
        <strain evidence="1">AR01</strain>
    </source>
</reference>
<dbReference type="EMBL" id="JANAFB010000004">
    <property type="protein sequence ID" value="MCP3425001.1"/>
    <property type="molecule type" value="Genomic_DNA"/>
</dbReference>
<protein>
    <submittedName>
        <fullName evidence="1">YdeI/OmpD-associated family protein</fullName>
    </submittedName>
</protein>
<proteinExistence type="predicted"/>
<gene>
    <name evidence="1" type="ORF">NBM05_02875</name>
</gene>
<keyword evidence="2" id="KW-1185">Reference proteome</keyword>
<name>A0A9X2H942_9MICC</name>
<accession>A0A9X2H942</accession>
<dbReference type="RefSeq" id="WP_254164982.1">
    <property type="nucleotide sequence ID" value="NZ_JANAFB010000004.1"/>
</dbReference>
<evidence type="ECO:0000313" key="2">
    <source>
        <dbReference type="Proteomes" id="UP001139502"/>
    </source>
</evidence>
<dbReference type="Pfam" id="PF13376">
    <property type="entry name" value="OmdA"/>
    <property type="match status" value="1"/>
</dbReference>
<sequence length="189" mass="21182">MGDDSELIVTDAAAWRAWLDEHEHASDGVWLVLAKKGTQDPTSLTYAEALEEALCSGWIDGQRRTRDAATFIQRYTPRRRRSLWSLRNIGIVERLIEERRMRERGHAEIAAAMSDGRWERAYAGPAAAEAPPDLVAALEASPAARERFEALGSGGRYSVIFPLMTAHTDATRRRRLEKVVGKLERGEPL</sequence>